<evidence type="ECO:0000259" key="2">
    <source>
        <dbReference type="PROSITE" id="PS50011"/>
    </source>
</evidence>
<feature type="region of interest" description="Disordered" evidence="1">
    <location>
        <begin position="303"/>
        <end position="327"/>
    </location>
</feature>
<dbReference type="SMART" id="SM00220">
    <property type="entry name" value="S_TKc"/>
    <property type="match status" value="1"/>
</dbReference>
<dbReference type="KEGG" id="bsc:COCSADRAFT_174644"/>
<dbReference type="OrthoDB" id="3918771at2759"/>
<dbReference type="InterPro" id="IPR000719">
    <property type="entry name" value="Prot_kinase_dom"/>
</dbReference>
<dbReference type="GO" id="GO:0007165">
    <property type="term" value="P:signal transduction"/>
    <property type="evidence" value="ECO:0007669"/>
    <property type="project" value="TreeGrafter"/>
</dbReference>
<organism evidence="3 4">
    <name type="scientific">Cochliobolus sativus (strain ND90Pr / ATCC 201652)</name>
    <name type="common">Common root rot and spot blotch fungus</name>
    <name type="synonym">Bipolaris sorokiniana</name>
    <dbReference type="NCBI Taxonomy" id="665912"/>
    <lineage>
        <taxon>Eukaryota</taxon>
        <taxon>Fungi</taxon>
        <taxon>Dikarya</taxon>
        <taxon>Ascomycota</taxon>
        <taxon>Pezizomycotina</taxon>
        <taxon>Dothideomycetes</taxon>
        <taxon>Pleosporomycetidae</taxon>
        <taxon>Pleosporales</taxon>
        <taxon>Pleosporineae</taxon>
        <taxon>Pleosporaceae</taxon>
        <taxon>Bipolaris</taxon>
    </lineage>
</organism>
<dbReference type="HOGENOM" id="CLU_006477_0_0_1"/>
<reference evidence="3 4" key="1">
    <citation type="journal article" date="2012" name="PLoS Pathog.">
        <title>Diverse lifestyles and strategies of plant pathogenesis encoded in the genomes of eighteen Dothideomycetes fungi.</title>
        <authorList>
            <person name="Ohm R.A."/>
            <person name="Feau N."/>
            <person name="Henrissat B."/>
            <person name="Schoch C.L."/>
            <person name="Horwitz B.A."/>
            <person name="Barry K.W."/>
            <person name="Condon B.J."/>
            <person name="Copeland A.C."/>
            <person name="Dhillon B."/>
            <person name="Glaser F."/>
            <person name="Hesse C.N."/>
            <person name="Kosti I."/>
            <person name="LaButti K."/>
            <person name="Lindquist E.A."/>
            <person name="Lucas S."/>
            <person name="Salamov A.A."/>
            <person name="Bradshaw R.E."/>
            <person name="Ciuffetti L."/>
            <person name="Hamelin R.C."/>
            <person name="Kema G.H.J."/>
            <person name="Lawrence C."/>
            <person name="Scott J.A."/>
            <person name="Spatafora J.W."/>
            <person name="Turgeon B.G."/>
            <person name="de Wit P.J.G.M."/>
            <person name="Zhong S."/>
            <person name="Goodwin S.B."/>
            <person name="Grigoriev I.V."/>
        </authorList>
    </citation>
    <scope>NUCLEOTIDE SEQUENCE [LARGE SCALE GENOMIC DNA]</scope>
    <source>
        <strain evidence="4">ND90Pr / ATCC 201652</strain>
    </source>
</reference>
<protein>
    <recommendedName>
        <fullName evidence="2">Protein kinase domain-containing protein</fullName>
    </recommendedName>
</protein>
<dbReference type="GO" id="GO:0004672">
    <property type="term" value="F:protein kinase activity"/>
    <property type="evidence" value="ECO:0007669"/>
    <property type="project" value="InterPro"/>
</dbReference>
<dbReference type="STRING" id="665912.M2RZ86"/>
<feature type="domain" description="Protein kinase" evidence="2">
    <location>
        <begin position="1"/>
        <end position="394"/>
    </location>
</feature>
<dbReference type="Pfam" id="PF00069">
    <property type="entry name" value="Pkinase"/>
    <property type="match status" value="1"/>
</dbReference>
<accession>M2RZ86</accession>
<dbReference type="Gene3D" id="1.10.510.10">
    <property type="entry name" value="Transferase(Phosphotransferase) domain 1"/>
    <property type="match status" value="1"/>
</dbReference>
<name>M2RZ86_COCSN</name>
<reference evidence="4" key="2">
    <citation type="journal article" date="2013" name="PLoS Genet.">
        <title>Comparative genome structure, secondary metabolite, and effector coding capacity across Cochliobolus pathogens.</title>
        <authorList>
            <person name="Condon B.J."/>
            <person name="Leng Y."/>
            <person name="Wu D."/>
            <person name="Bushley K.E."/>
            <person name="Ohm R.A."/>
            <person name="Otillar R."/>
            <person name="Martin J."/>
            <person name="Schackwitz W."/>
            <person name="Grimwood J."/>
            <person name="MohdZainudin N."/>
            <person name="Xue C."/>
            <person name="Wang R."/>
            <person name="Manning V.A."/>
            <person name="Dhillon B."/>
            <person name="Tu Z.J."/>
            <person name="Steffenson B.J."/>
            <person name="Salamov A."/>
            <person name="Sun H."/>
            <person name="Lowry S."/>
            <person name="LaButti K."/>
            <person name="Han J."/>
            <person name="Copeland A."/>
            <person name="Lindquist E."/>
            <person name="Barry K."/>
            <person name="Schmutz J."/>
            <person name="Baker S.E."/>
            <person name="Ciuffetti L.M."/>
            <person name="Grigoriev I.V."/>
            <person name="Zhong S."/>
            <person name="Turgeon B.G."/>
        </authorList>
    </citation>
    <scope>NUCLEOTIDE SEQUENCE [LARGE SCALE GENOMIC DNA]</scope>
    <source>
        <strain evidence="4">ND90Pr / ATCC 201652</strain>
    </source>
</reference>
<dbReference type="OMA" id="CLMRMEN"/>
<dbReference type="PROSITE" id="PS50011">
    <property type="entry name" value="PROTEIN_KINASE_DOM"/>
    <property type="match status" value="1"/>
</dbReference>
<dbReference type="GO" id="GO:0005737">
    <property type="term" value="C:cytoplasm"/>
    <property type="evidence" value="ECO:0007669"/>
    <property type="project" value="TreeGrafter"/>
</dbReference>
<dbReference type="GO" id="GO:0005524">
    <property type="term" value="F:ATP binding"/>
    <property type="evidence" value="ECO:0007669"/>
    <property type="project" value="InterPro"/>
</dbReference>
<evidence type="ECO:0000313" key="3">
    <source>
        <dbReference type="EMBL" id="EMD60353.1"/>
    </source>
</evidence>
<dbReference type="SUPFAM" id="SSF48403">
    <property type="entry name" value="Ankyrin repeat"/>
    <property type="match status" value="1"/>
</dbReference>
<dbReference type="EMBL" id="KB445650">
    <property type="protein sequence ID" value="EMD60353.1"/>
    <property type="molecule type" value="Genomic_DNA"/>
</dbReference>
<dbReference type="InterPro" id="IPR050167">
    <property type="entry name" value="Ser_Thr_protein_kinase"/>
</dbReference>
<gene>
    <name evidence="3" type="ORF">COCSADRAFT_174644</name>
</gene>
<evidence type="ECO:0000313" key="4">
    <source>
        <dbReference type="Proteomes" id="UP000016934"/>
    </source>
</evidence>
<sequence>MLPPISQGAYFEVYSIPFQSLTGTYLPLSSPEVPGKFLPEIVAVKCPKIMGELCDKRNQKLWSCMELQILRNPHIQEYENIVSVLGVCWRSIRRQTMPAFVMELAHTNLEAMMQSEGFTIDKMSTRKAFGLAIDVCACVSALHEVGIIQSDIKPANVLIFKHPELKFVAKISDFGSSLLKTDIKELIRLPFKSGIWQALECKKILDGENLISADTFSLALLVSYILSRGYTMAIFENHGSKTPSEHPGQSRPYDWYELFEPSEDDIQGIYDKSAQYTYHTLSWFLRTVIEAEENKCYGLAATQQPDEMTDDPGEHKEAEDATDETSHFKPIAQIAHTVGETVTPRSNILHQNLRICLSWIFSRDILNPLNHCDRATMRRFIQTTDLNPQKHEILNNPEDDKARAWSFARTTEYIDRRSYSISHKQNLPQLDEITQSESTHRIPEIIKAWKRHELPKPKEMYSIHDAAVAHDEREDKLCRAKAAWQCSILQLRMRKIEKSKHDELNSILQLMLLAARLGHTVAGGMVGWLCAVFELELSVSLEEEKQWLYAEICIGNSTARRRLSSLDMEECQRAVSHLHSPSSLGSIFQLAATGGRYELVHRIIISKVQHMNINELFEGNESVLLKACRSGFAEVTLLLLEKGGDPTLANYEGVTPLHFPSSFDEEYIPKITDALTKAGADREARSHQRWQYKRCIDSTYGTIEGTLLTWAITAGNETATQALMDIGADPFDLKGREIEYDDAWANNIHVFPVCTFNQALIHGSDYEQALQRTFEILIRHGANPLDINGKGQSVVVSALGRSQPYILDYLITWQDGKLQPSSSQWIRCLWIACSPQDKAAFQSLNALVKGKYVIARWIYETRKCDLTRMTDGTTILGRFIVSSNSYSNSSRHIDVFLDMVDTDAVYYDVFELDGPKMSAVHEAVFMLEYRPGSSHSTSTLQSIFRRKYEPEYLNLTISEGGYKRSTALRLAVETCNEVAETPEEKREEANQRHFESPMLILHMLYSTKRARSRRILASVTKIEVDELMVILYDPEEFKMIKVQCPGTVNP</sequence>
<dbReference type="AlphaFoldDB" id="M2RZ86"/>
<evidence type="ECO:0000256" key="1">
    <source>
        <dbReference type="SAM" id="MobiDB-lite"/>
    </source>
</evidence>
<dbReference type="Proteomes" id="UP000016934">
    <property type="component" value="Unassembled WGS sequence"/>
</dbReference>
<dbReference type="RefSeq" id="XP_007703729.1">
    <property type="nucleotide sequence ID" value="XM_007705539.1"/>
</dbReference>
<dbReference type="eggNOG" id="KOG4177">
    <property type="taxonomic scope" value="Eukaryota"/>
</dbReference>
<keyword evidence="4" id="KW-1185">Reference proteome</keyword>
<dbReference type="PANTHER" id="PTHR23257">
    <property type="entry name" value="SERINE-THREONINE PROTEIN KINASE"/>
    <property type="match status" value="1"/>
</dbReference>
<dbReference type="Gene3D" id="1.25.40.20">
    <property type="entry name" value="Ankyrin repeat-containing domain"/>
    <property type="match status" value="1"/>
</dbReference>
<dbReference type="InterPro" id="IPR011009">
    <property type="entry name" value="Kinase-like_dom_sf"/>
</dbReference>
<dbReference type="InterPro" id="IPR036770">
    <property type="entry name" value="Ankyrin_rpt-contain_sf"/>
</dbReference>
<dbReference type="GeneID" id="19132922"/>
<proteinExistence type="predicted"/>
<dbReference type="SUPFAM" id="SSF56112">
    <property type="entry name" value="Protein kinase-like (PK-like)"/>
    <property type="match status" value="1"/>
</dbReference>
<feature type="compositionally biased region" description="Basic and acidic residues" evidence="1">
    <location>
        <begin position="312"/>
        <end position="327"/>
    </location>
</feature>